<keyword evidence="2" id="KW-0812">Transmembrane</keyword>
<feature type="transmembrane region" description="Helical" evidence="2">
    <location>
        <begin position="133"/>
        <end position="154"/>
    </location>
</feature>
<dbReference type="EMBL" id="WIXE01017924">
    <property type="protein sequence ID" value="KAK5971340.1"/>
    <property type="molecule type" value="Genomic_DNA"/>
</dbReference>
<keyword evidence="2" id="KW-1133">Transmembrane helix</keyword>
<evidence type="ECO:0000256" key="2">
    <source>
        <dbReference type="SAM" id="Phobius"/>
    </source>
</evidence>
<reference evidence="3 4" key="1">
    <citation type="submission" date="2019-10" db="EMBL/GenBank/DDBJ databases">
        <title>Assembly and Annotation for the nematode Trichostrongylus colubriformis.</title>
        <authorList>
            <person name="Martin J."/>
        </authorList>
    </citation>
    <scope>NUCLEOTIDE SEQUENCE [LARGE SCALE GENOMIC DNA]</scope>
    <source>
        <strain evidence="3">G859</strain>
        <tissue evidence="3">Whole worm</tissue>
    </source>
</reference>
<keyword evidence="2" id="KW-0472">Membrane</keyword>
<gene>
    <name evidence="3" type="ORF">GCK32_011112</name>
</gene>
<feature type="region of interest" description="Disordered" evidence="1">
    <location>
        <begin position="41"/>
        <end position="62"/>
    </location>
</feature>
<evidence type="ECO:0000313" key="4">
    <source>
        <dbReference type="Proteomes" id="UP001331761"/>
    </source>
</evidence>
<organism evidence="3 4">
    <name type="scientific">Trichostrongylus colubriformis</name>
    <name type="common">Black scour worm</name>
    <dbReference type="NCBI Taxonomy" id="6319"/>
    <lineage>
        <taxon>Eukaryota</taxon>
        <taxon>Metazoa</taxon>
        <taxon>Ecdysozoa</taxon>
        <taxon>Nematoda</taxon>
        <taxon>Chromadorea</taxon>
        <taxon>Rhabditida</taxon>
        <taxon>Rhabditina</taxon>
        <taxon>Rhabditomorpha</taxon>
        <taxon>Strongyloidea</taxon>
        <taxon>Trichostrongylidae</taxon>
        <taxon>Trichostrongylus</taxon>
    </lineage>
</organism>
<proteinExistence type="predicted"/>
<dbReference type="Proteomes" id="UP001331761">
    <property type="component" value="Unassembled WGS sequence"/>
</dbReference>
<comment type="caution">
    <text evidence="3">The sequence shown here is derived from an EMBL/GenBank/DDBJ whole genome shotgun (WGS) entry which is preliminary data.</text>
</comment>
<evidence type="ECO:0000256" key="1">
    <source>
        <dbReference type="SAM" id="MobiDB-lite"/>
    </source>
</evidence>
<name>A0AAN8F1A0_TRICO</name>
<dbReference type="Gene3D" id="1.20.1070.10">
    <property type="entry name" value="Rhodopsin 7-helix transmembrane proteins"/>
    <property type="match status" value="1"/>
</dbReference>
<feature type="transmembrane region" description="Helical" evidence="2">
    <location>
        <begin position="190"/>
        <end position="213"/>
    </location>
</feature>
<sequence length="234" mass="27185">MGMQMRRNDRSKAVPPGAFGPKLNGLAMICSDHSKVREELGKQSGGWKPMEEVKDHSSNQTDSESNFFFNQKSVSFHALHSQSNLFTQPLATITNAVSWYANYVVIFSALTFGLDRAVMVVSLRSYSWFCNGVFKACVVFLTWMVPIMWVLPMFDPCFRSHYYKENIKLIEMERIQLRYVDVNDTLFYELYSYFFELGNIISPYILLCFFPNLRREFGRRLKLSCGNSIDEFVE</sequence>
<accession>A0AAN8F1A0</accession>
<protein>
    <submittedName>
        <fullName evidence="3">Uncharacterized protein</fullName>
    </submittedName>
</protein>
<dbReference type="SUPFAM" id="SSF81321">
    <property type="entry name" value="Family A G protein-coupled receptor-like"/>
    <property type="match status" value="1"/>
</dbReference>
<keyword evidence="4" id="KW-1185">Reference proteome</keyword>
<dbReference type="AlphaFoldDB" id="A0AAN8F1A0"/>
<evidence type="ECO:0000313" key="3">
    <source>
        <dbReference type="EMBL" id="KAK5971340.1"/>
    </source>
</evidence>